<evidence type="ECO:0000256" key="1">
    <source>
        <dbReference type="SAM" id="MobiDB-lite"/>
    </source>
</evidence>
<protein>
    <submittedName>
        <fullName evidence="3">Uncharacterized protein</fullName>
    </submittedName>
</protein>
<dbReference type="WBParaSite" id="nRc.2.0.1.t09668-RA">
    <property type="protein sequence ID" value="nRc.2.0.1.t09668-RA"/>
    <property type="gene ID" value="nRc.2.0.1.g09668"/>
</dbReference>
<dbReference type="AlphaFoldDB" id="A0A915I6A5"/>
<proteinExistence type="predicted"/>
<evidence type="ECO:0000313" key="3">
    <source>
        <dbReference type="WBParaSite" id="nRc.2.0.1.t09668-RA"/>
    </source>
</evidence>
<accession>A0A915I6A5</accession>
<sequence>DEVKVCDRSGERGLTLGGGSCVAIKEGWSEGNPVGGNGRGGSKFHRAEKSCQRGRGTGQSVSPWY</sequence>
<dbReference type="Proteomes" id="UP000887565">
    <property type="component" value="Unplaced"/>
</dbReference>
<organism evidence="2 3">
    <name type="scientific">Romanomermis culicivorax</name>
    <name type="common">Nematode worm</name>
    <dbReference type="NCBI Taxonomy" id="13658"/>
    <lineage>
        <taxon>Eukaryota</taxon>
        <taxon>Metazoa</taxon>
        <taxon>Ecdysozoa</taxon>
        <taxon>Nematoda</taxon>
        <taxon>Enoplea</taxon>
        <taxon>Dorylaimia</taxon>
        <taxon>Mermithida</taxon>
        <taxon>Mermithoidea</taxon>
        <taxon>Mermithidae</taxon>
        <taxon>Romanomermis</taxon>
    </lineage>
</organism>
<feature type="region of interest" description="Disordered" evidence="1">
    <location>
        <begin position="27"/>
        <end position="65"/>
    </location>
</feature>
<evidence type="ECO:0000313" key="2">
    <source>
        <dbReference type="Proteomes" id="UP000887565"/>
    </source>
</evidence>
<keyword evidence="2" id="KW-1185">Reference proteome</keyword>
<reference evidence="3" key="1">
    <citation type="submission" date="2022-11" db="UniProtKB">
        <authorList>
            <consortium name="WormBaseParasite"/>
        </authorList>
    </citation>
    <scope>IDENTIFICATION</scope>
</reference>
<name>A0A915I6A5_ROMCU</name>